<keyword evidence="3" id="KW-1185">Reference proteome</keyword>
<dbReference type="RefSeq" id="XP_056041154.1">
    <property type="nucleotide sequence ID" value="XM_056185141.1"/>
</dbReference>
<dbReference type="EMBL" id="JARPMG010000010">
    <property type="protein sequence ID" value="KAJ8097704.1"/>
    <property type="molecule type" value="Genomic_DNA"/>
</dbReference>
<evidence type="ECO:0000256" key="1">
    <source>
        <dbReference type="SAM" id="Phobius"/>
    </source>
</evidence>
<dbReference type="GeneID" id="80880307"/>
<dbReference type="AlphaFoldDB" id="A0AAD7VQL0"/>
<keyword evidence="1" id="KW-0472">Membrane</keyword>
<evidence type="ECO:0000313" key="3">
    <source>
        <dbReference type="Proteomes" id="UP001217417"/>
    </source>
</evidence>
<proteinExistence type="predicted"/>
<keyword evidence="1" id="KW-0812">Transmembrane</keyword>
<gene>
    <name evidence="2" type="ORF">POJ06DRAFT_19913</name>
</gene>
<reference evidence="2" key="1">
    <citation type="submission" date="2023-03" db="EMBL/GenBank/DDBJ databases">
        <title>Near-Complete genome sequence of Lipomyces tetrasporous NRRL Y-64009, an oleaginous yeast capable of growing on lignocellulosic hydrolysates.</title>
        <authorList>
            <consortium name="Lawrence Berkeley National Laboratory"/>
            <person name="Jagtap S.S."/>
            <person name="Liu J.-J."/>
            <person name="Walukiewicz H.E."/>
            <person name="Pangilinan J."/>
            <person name="Lipzen A."/>
            <person name="Ahrendt S."/>
            <person name="Koriabine M."/>
            <person name="Cobaugh K."/>
            <person name="Salamov A."/>
            <person name="Yoshinaga Y."/>
            <person name="Ng V."/>
            <person name="Daum C."/>
            <person name="Grigoriev I.V."/>
            <person name="Slininger P.J."/>
            <person name="Dien B.S."/>
            <person name="Jin Y.-S."/>
            <person name="Rao C.V."/>
        </authorList>
    </citation>
    <scope>NUCLEOTIDE SEQUENCE</scope>
    <source>
        <strain evidence="2">NRRL Y-64009</strain>
    </source>
</reference>
<sequence length="82" mass="9651">MLERRLFAIQARRTVFLSLLFHLTPISTPISIILLRYKYTLFHNCTWTLGWQSSRSSFESYASCLRTKASQSLDGGRRYQFL</sequence>
<keyword evidence="1" id="KW-1133">Transmembrane helix</keyword>
<feature type="transmembrane region" description="Helical" evidence="1">
    <location>
        <begin position="15"/>
        <end position="35"/>
    </location>
</feature>
<comment type="caution">
    <text evidence="2">The sequence shown here is derived from an EMBL/GenBank/DDBJ whole genome shotgun (WGS) entry which is preliminary data.</text>
</comment>
<accession>A0AAD7VQL0</accession>
<name>A0AAD7VQL0_9ASCO</name>
<evidence type="ECO:0000313" key="2">
    <source>
        <dbReference type="EMBL" id="KAJ8097704.1"/>
    </source>
</evidence>
<dbReference type="Proteomes" id="UP001217417">
    <property type="component" value="Unassembled WGS sequence"/>
</dbReference>
<protein>
    <submittedName>
        <fullName evidence="2">Uncharacterized protein</fullName>
    </submittedName>
</protein>
<organism evidence="2 3">
    <name type="scientific">Lipomyces tetrasporus</name>
    <dbReference type="NCBI Taxonomy" id="54092"/>
    <lineage>
        <taxon>Eukaryota</taxon>
        <taxon>Fungi</taxon>
        <taxon>Dikarya</taxon>
        <taxon>Ascomycota</taxon>
        <taxon>Saccharomycotina</taxon>
        <taxon>Lipomycetes</taxon>
        <taxon>Lipomycetales</taxon>
        <taxon>Lipomycetaceae</taxon>
        <taxon>Lipomyces</taxon>
    </lineage>
</organism>